<comment type="subcellular location">
    <subcellularLocation>
        <location evidence="1">Membrane</location>
        <topology evidence="1">Multi-pass membrane protein</topology>
    </subcellularLocation>
</comment>
<name>A0ABV7P7A0_9PSEU</name>
<evidence type="ECO:0000256" key="1">
    <source>
        <dbReference type="ARBA" id="ARBA00004141"/>
    </source>
</evidence>
<evidence type="ECO:0000256" key="5">
    <source>
        <dbReference type="ARBA" id="ARBA00023065"/>
    </source>
</evidence>
<feature type="transmembrane region" description="Helical" evidence="7">
    <location>
        <begin position="63"/>
        <end position="82"/>
    </location>
</feature>
<accession>A0ABV7P7A0</accession>
<sequence>MLTAAFTDLVGVHSFLGAFLFGAAVPKELATKLRLDEKLRPFVSWLLLPLFFCVIGIDVHLDAIVGTPMLLAVLLLATLLNCRGLTELVVLDTGRRMGILTDTGFSLFVLMTLVTTAGCSVLAAGFTGKCQPGEKSLPEQDSRFLAAPNR</sequence>
<evidence type="ECO:0000256" key="3">
    <source>
        <dbReference type="ARBA" id="ARBA00022692"/>
    </source>
</evidence>
<feature type="transmembrane region" description="Helical" evidence="7">
    <location>
        <begin position="6"/>
        <end position="26"/>
    </location>
</feature>
<keyword evidence="3 7" id="KW-0812">Transmembrane</keyword>
<dbReference type="InterPro" id="IPR038770">
    <property type="entry name" value="Na+/solute_symporter_sf"/>
</dbReference>
<keyword evidence="5" id="KW-0406">Ion transport</keyword>
<dbReference type="Proteomes" id="UP001595645">
    <property type="component" value="Unassembled WGS sequence"/>
</dbReference>
<evidence type="ECO:0000256" key="4">
    <source>
        <dbReference type="ARBA" id="ARBA00022989"/>
    </source>
</evidence>
<keyword evidence="4 7" id="KW-1133">Transmembrane helix</keyword>
<dbReference type="EMBL" id="JBHRWK010000061">
    <property type="protein sequence ID" value="MFC3454332.1"/>
    <property type="molecule type" value="Genomic_DNA"/>
</dbReference>
<proteinExistence type="predicted"/>
<keyword evidence="10" id="KW-1185">Reference proteome</keyword>
<evidence type="ECO:0000256" key="2">
    <source>
        <dbReference type="ARBA" id="ARBA00022448"/>
    </source>
</evidence>
<keyword evidence="6 7" id="KW-0472">Membrane</keyword>
<feature type="transmembrane region" description="Helical" evidence="7">
    <location>
        <begin position="103"/>
        <end position="126"/>
    </location>
</feature>
<evidence type="ECO:0000259" key="8">
    <source>
        <dbReference type="Pfam" id="PF00999"/>
    </source>
</evidence>
<protein>
    <submittedName>
        <fullName evidence="9">Cation:proton antiporter</fullName>
    </submittedName>
</protein>
<evidence type="ECO:0000313" key="9">
    <source>
        <dbReference type="EMBL" id="MFC3454332.1"/>
    </source>
</evidence>
<dbReference type="Pfam" id="PF00999">
    <property type="entry name" value="Na_H_Exchanger"/>
    <property type="match status" value="1"/>
</dbReference>
<keyword evidence="2" id="KW-0813">Transport</keyword>
<evidence type="ECO:0000256" key="6">
    <source>
        <dbReference type="ARBA" id="ARBA00023136"/>
    </source>
</evidence>
<dbReference type="PANTHER" id="PTHR32468">
    <property type="entry name" value="CATION/H + ANTIPORTER"/>
    <property type="match status" value="1"/>
</dbReference>
<gene>
    <name evidence="9" type="ORF">ACFOSH_33275</name>
</gene>
<organism evidence="9 10">
    <name type="scientific">Amycolatopsis speibonae</name>
    <dbReference type="NCBI Taxonomy" id="1450224"/>
    <lineage>
        <taxon>Bacteria</taxon>
        <taxon>Bacillati</taxon>
        <taxon>Actinomycetota</taxon>
        <taxon>Actinomycetes</taxon>
        <taxon>Pseudonocardiales</taxon>
        <taxon>Pseudonocardiaceae</taxon>
        <taxon>Amycolatopsis</taxon>
    </lineage>
</organism>
<feature type="transmembrane region" description="Helical" evidence="7">
    <location>
        <begin position="38"/>
        <end position="57"/>
    </location>
</feature>
<feature type="domain" description="Cation/H+ exchanger transmembrane" evidence="8">
    <location>
        <begin position="2"/>
        <end position="114"/>
    </location>
</feature>
<dbReference type="PANTHER" id="PTHR32468:SF0">
    <property type="entry name" value="K(+)_H(+) ANTIPORTER 1"/>
    <property type="match status" value="1"/>
</dbReference>
<dbReference type="InterPro" id="IPR050794">
    <property type="entry name" value="CPA2_transporter"/>
</dbReference>
<dbReference type="InterPro" id="IPR006153">
    <property type="entry name" value="Cation/H_exchanger_TM"/>
</dbReference>
<dbReference type="RefSeq" id="WP_378243755.1">
    <property type="nucleotide sequence ID" value="NZ_JBHRWK010000061.1"/>
</dbReference>
<dbReference type="Gene3D" id="1.20.1530.20">
    <property type="match status" value="1"/>
</dbReference>
<evidence type="ECO:0000256" key="7">
    <source>
        <dbReference type="SAM" id="Phobius"/>
    </source>
</evidence>
<reference evidence="10" key="1">
    <citation type="journal article" date="2019" name="Int. J. Syst. Evol. Microbiol.">
        <title>The Global Catalogue of Microorganisms (GCM) 10K type strain sequencing project: providing services to taxonomists for standard genome sequencing and annotation.</title>
        <authorList>
            <consortium name="The Broad Institute Genomics Platform"/>
            <consortium name="The Broad Institute Genome Sequencing Center for Infectious Disease"/>
            <person name="Wu L."/>
            <person name="Ma J."/>
        </authorList>
    </citation>
    <scope>NUCLEOTIDE SEQUENCE [LARGE SCALE GENOMIC DNA]</scope>
    <source>
        <strain evidence="10">CGMCC 4.7676</strain>
    </source>
</reference>
<comment type="caution">
    <text evidence="9">The sequence shown here is derived from an EMBL/GenBank/DDBJ whole genome shotgun (WGS) entry which is preliminary data.</text>
</comment>
<evidence type="ECO:0000313" key="10">
    <source>
        <dbReference type="Proteomes" id="UP001595645"/>
    </source>
</evidence>